<name>A0A1H8RU30_9SPHI</name>
<sequence>MARNLKKGSNLTQILSKGEGFIINGSNKKSDDNSSLFLLLKVLSFGEDLGEVLPVLDQNTFNDQGCIFTAVCSSFHGCKNIGVFN</sequence>
<dbReference type="EMBL" id="FOCL01000011">
    <property type="protein sequence ID" value="SEO69684.1"/>
    <property type="molecule type" value="Genomic_DNA"/>
</dbReference>
<proteinExistence type="predicted"/>
<gene>
    <name evidence="1" type="ORF">SAMN05192574_11113</name>
</gene>
<evidence type="ECO:0000313" key="2">
    <source>
        <dbReference type="Proteomes" id="UP000198942"/>
    </source>
</evidence>
<accession>A0A1H8RU30</accession>
<organism evidence="1 2">
    <name type="scientific">Mucilaginibacter gossypiicola</name>
    <dbReference type="NCBI Taxonomy" id="551995"/>
    <lineage>
        <taxon>Bacteria</taxon>
        <taxon>Pseudomonadati</taxon>
        <taxon>Bacteroidota</taxon>
        <taxon>Sphingobacteriia</taxon>
        <taxon>Sphingobacteriales</taxon>
        <taxon>Sphingobacteriaceae</taxon>
        <taxon>Mucilaginibacter</taxon>
    </lineage>
</organism>
<dbReference type="AlphaFoldDB" id="A0A1H8RU30"/>
<keyword evidence="2" id="KW-1185">Reference proteome</keyword>
<protein>
    <submittedName>
        <fullName evidence="1">Uncharacterized protein</fullName>
    </submittedName>
</protein>
<dbReference type="Proteomes" id="UP000198942">
    <property type="component" value="Unassembled WGS sequence"/>
</dbReference>
<reference evidence="2" key="1">
    <citation type="submission" date="2016-10" db="EMBL/GenBank/DDBJ databases">
        <authorList>
            <person name="Varghese N."/>
            <person name="Submissions S."/>
        </authorList>
    </citation>
    <scope>NUCLEOTIDE SEQUENCE [LARGE SCALE GENOMIC DNA]</scope>
    <source>
        <strain evidence="2">Gh-48</strain>
    </source>
</reference>
<evidence type="ECO:0000313" key="1">
    <source>
        <dbReference type="EMBL" id="SEO69684.1"/>
    </source>
</evidence>